<dbReference type="HOGENOM" id="CLU_3254851_0_0_10"/>
<keyword evidence="2" id="KW-1185">Reference proteome</keyword>
<dbReference type="EMBL" id="AP014548">
    <property type="protein sequence ID" value="BAO55548.1"/>
    <property type="molecule type" value="Genomic_DNA"/>
</dbReference>
<sequence>MVCIRWIISRKLKFSLKLDKNTVYIQKTRARKLFLAYHCTTI</sequence>
<accession>W8VVL2</accession>
<dbReference type="Proteomes" id="UP000031760">
    <property type="component" value="Chromosome"/>
</dbReference>
<organism evidence="1 2">
    <name type="scientific">Nonlabens marinus S1-08</name>
    <dbReference type="NCBI Taxonomy" id="1454201"/>
    <lineage>
        <taxon>Bacteria</taxon>
        <taxon>Pseudomonadati</taxon>
        <taxon>Bacteroidota</taxon>
        <taxon>Flavobacteriia</taxon>
        <taxon>Flavobacteriales</taxon>
        <taxon>Flavobacteriaceae</taxon>
        <taxon>Nonlabens</taxon>
    </lineage>
</organism>
<evidence type="ECO:0000313" key="2">
    <source>
        <dbReference type="Proteomes" id="UP000031760"/>
    </source>
</evidence>
<evidence type="ECO:0000313" key="1">
    <source>
        <dbReference type="EMBL" id="BAO55548.1"/>
    </source>
</evidence>
<reference evidence="1 2" key="1">
    <citation type="journal article" date="2014" name="Proc. Natl. Acad. Sci. U.S.A.">
        <title>Functional characterization of flavobacteria rhodopsins reveals a unique class of light-driven chloride pump in bacteria.</title>
        <authorList>
            <person name="Yoshizawa S."/>
            <person name="Kumagai Y."/>
            <person name="Kim H."/>
            <person name="Ogura Y."/>
            <person name="Hayashi T."/>
            <person name="Iwasaki W."/>
            <person name="DeLong E.F."/>
            <person name="Kogure K."/>
        </authorList>
    </citation>
    <scope>NUCLEOTIDE SEQUENCE [LARGE SCALE GENOMIC DNA]</scope>
    <source>
        <strain evidence="1 2">S1-08</strain>
    </source>
</reference>
<protein>
    <submittedName>
        <fullName evidence="1">Uncharacterized protein</fullName>
    </submittedName>
</protein>
<proteinExistence type="predicted"/>
<name>W8VVL2_9FLAO</name>
<dbReference type="AlphaFoldDB" id="W8VVL2"/>
<dbReference type="KEGG" id="nmf:NMS_1539"/>
<gene>
    <name evidence="1" type="ORF">NMS_1539</name>
</gene>
<dbReference type="STRING" id="1454201.NMS_1539"/>